<gene>
    <name evidence="2" type="ORF">SAMN06296008_10437</name>
</gene>
<dbReference type="InterPro" id="IPR014710">
    <property type="entry name" value="RmlC-like_jellyroll"/>
</dbReference>
<dbReference type="InterPro" id="IPR013096">
    <property type="entry name" value="Cupin_2"/>
</dbReference>
<protein>
    <submittedName>
        <fullName evidence="2">Cupin domain-containing protein</fullName>
    </submittedName>
</protein>
<organism evidence="2 3">
    <name type="scientific">Polynucleobacter kasalickyi</name>
    <dbReference type="NCBI Taxonomy" id="1938817"/>
    <lineage>
        <taxon>Bacteria</taxon>
        <taxon>Pseudomonadati</taxon>
        <taxon>Pseudomonadota</taxon>
        <taxon>Betaproteobacteria</taxon>
        <taxon>Burkholderiales</taxon>
        <taxon>Burkholderiaceae</taxon>
        <taxon>Polynucleobacter</taxon>
    </lineage>
</organism>
<dbReference type="InterPro" id="IPR047142">
    <property type="entry name" value="OryJ/VirC-like"/>
</dbReference>
<sequence length="175" mass="19831">MVRRIVTIDNDQDRSFALADDHLQNPLLDPARPGFFRQKIWLTDSSPAVIHDLAWIDDVPELLEPLAGGSIFHIYQFPPDRVWLENIDAKKIASFYKSVNAEHAMQTEQNLHPYLQKTQTLDLCVILKGEISLILDKETVVLHEGDTVVQRATRHAWSNHSSTPCVIAISSHCAK</sequence>
<name>A0A1W1Z0S2_9BURK</name>
<evidence type="ECO:0000313" key="2">
    <source>
        <dbReference type="EMBL" id="SMC41558.1"/>
    </source>
</evidence>
<dbReference type="OrthoDB" id="713485at2"/>
<proteinExistence type="predicted"/>
<dbReference type="PANTHER" id="PTHR36156">
    <property type="entry name" value="SLR2101 PROTEIN"/>
    <property type="match status" value="1"/>
</dbReference>
<evidence type="ECO:0000313" key="3">
    <source>
        <dbReference type="Proteomes" id="UP000192708"/>
    </source>
</evidence>
<keyword evidence="3" id="KW-1185">Reference proteome</keyword>
<dbReference type="Gene3D" id="2.60.120.10">
    <property type="entry name" value="Jelly Rolls"/>
    <property type="match status" value="1"/>
</dbReference>
<dbReference type="EMBL" id="FWXJ01000004">
    <property type="protein sequence ID" value="SMC41558.1"/>
    <property type="molecule type" value="Genomic_DNA"/>
</dbReference>
<feature type="domain" description="Cupin type-2" evidence="1">
    <location>
        <begin position="122"/>
        <end position="167"/>
    </location>
</feature>
<dbReference type="AlphaFoldDB" id="A0A1W1Z0S2"/>
<dbReference type="SUPFAM" id="SSF51182">
    <property type="entry name" value="RmlC-like cupins"/>
    <property type="match status" value="1"/>
</dbReference>
<dbReference type="RefSeq" id="WP_084283014.1">
    <property type="nucleotide sequence ID" value="NZ_FWXJ01000004.1"/>
</dbReference>
<evidence type="ECO:0000259" key="1">
    <source>
        <dbReference type="Pfam" id="PF07883"/>
    </source>
</evidence>
<dbReference type="InterPro" id="IPR011051">
    <property type="entry name" value="RmlC_Cupin_sf"/>
</dbReference>
<dbReference type="PANTHER" id="PTHR36156:SF2">
    <property type="entry name" value="CUPIN TYPE-2 DOMAIN-CONTAINING PROTEIN"/>
    <property type="match status" value="1"/>
</dbReference>
<reference evidence="2 3" key="1">
    <citation type="submission" date="2017-04" db="EMBL/GenBank/DDBJ databases">
        <authorList>
            <person name="Afonso C.L."/>
            <person name="Miller P.J."/>
            <person name="Scott M.A."/>
            <person name="Spackman E."/>
            <person name="Goraichik I."/>
            <person name="Dimitrov K.M."/>
            <person name="Suarez D.L."/>
            <person name="Swayne D.E."/>
        </authorList>
    </citation>
    <scope>NUCLEOTIDE SEQUENCE [LARGE SCALE GENOMIC DNA]</scope>
    <source>
        <strain evidence="2 3">VK13</strain>
    </source>
</reference>
<accession>A0A1W1Z0S2</accession>
<dbReference type="STRING" id="1938817.SAMN06296008_10437"/>
<dbReference type="CDD" id="cd02231">
    <property type="entry name" value="cupin_BLL6423-like"/>
    <property type="match status" value="1"/>
</dbReference>
<dbReference type="Proteomes" id="UP000192708">
    <property type="component" value="Unassembled WGS sequence"/>
</dbReference>
<dbReference type="Pfam" id="PF07883">
    <property type="entry name" value="Cupin_2"/>
    <property type="match status" value="1"/>
</dbReference>